<keyword evidence="2" id="KW-0758">Storage protein</keyword>
<dbReference type="PANTHER" id="PTHR23345:SF15">
    <property type="entry name" value="VITELLOGENIN 1-RELATED"/>
    <property type="match status" value="1"/>
</dbReference>
<accession>A0A6A4VAX1</accession>
<reference evidence="8 9" key="1">
    <citation type="submission" date="2019-07" db="EMBL/GenBank/DDBJ databases">
        <title>Draft genome assembly of a fouling barnacle, Amphibalanus amphitrite (Darwin, 1854): The first reference genome for Thecostraca.</title>
        <authorList>
            <person name="Kim W."/>
        </authorList>
    </citation>
    <scope>NUCLEOTIDE SEQUENCE [LARGE SCALE GENOMIC DNA]</scope>
    <source>
        <strain evidence="8">SNU_AA5</strain>
        <tissue evidence="8">Soma without cirri and trophi</tissue>
    </source>
</reference>
<dbReference type="PROSITE" id="PS51211">
    <property type="entry name" value="VITELLOGENIN"/>
    <property type="match status" value="1"/>
</dbReference>
<evidence type="ECO:0000256" key="6">
    <source>
        <dbReference type="SAM" id="SignalP"/>
    </source>
</evidence>
<keyword evidence="4" id="KW-0325">Glycoprotein</keyword>
<dbReference type="EMBL" id="VIIS01001744">
    <property type="protein sequence ID" value="KAF0293477.1"/>
    <property type="molecule type" value="Genomic_DNA"/>
</dbReference>
<organism evidence="8 9">
    <name type="scientific">Amphibalanus amphitrite</name>
    <name type="common">Striped barnacle</name>
    <name type="synonym">Balanus amphitrite</name>
    <dbReference type="NCBI Taxonomy" id="1232801"/>
    <lineage>
        <taxon>Eukaryota</taxon>
        <taxon>Metazoa</taxon>
        <taxon>Ecdysozoa</taxon>
        <taxon>Arthropoda</taxon>
        <taxon>Crustacea</taxon>
        <taxon>Multicrustacea</taxon>
        <taxon>Cirripedia</taxon>
        <taxon>Thoracica</taxon>
        <taxon>Thoracicalcarea</taxon>
        <taxon>Balanomorpha</taxon>
        <taxon>Balanoidea</taxon>
        <taxon>Balanidae</taxon>
        <taxon>Amphibalaninae</taxon>
        <taxon>Amphibalanus</taxon>
    </lineage>
</organism>
<gene>
    <name evidence="8" type="primary">VIT2</name>
    <name evidence="8" type="ORF">FJT64_008709</name>
</gene>
<evidence type="ECO:0000256" key="2">
    <source>
        <dbReference type="ARBA" id="ARBA00022761"/>
    </source>
</evidence>
<keyword evidence="1 6" id="KW-0732">Signal</keyword>
<dbReference type="InterPro" id="IPR015816">
    <property type="entry name" value="Vitellinogen_b-sht_N"/>
</dbReference>
<name>A0A6A4VAX1_AMPAM</name>
<dbReference type="PANTHER" id="PTHR23345">
    <property type="entry name" value="VITELLOGENIN-RELATED"/>
    <property type="match status" value="1"/>
</dbReference>
<dbReference type="Gene3D" id="1.25.10.20">
    <property type="entry name" value="Vitellinogen, superhelical"/>
    <property type="match status" value="1"/>
</dbReference>
<sequence length="724" mass="82297">MKATAALLLLAAAAASANNYGFKPGTQYQYRFVAKVLTGIPEISAQYSAMGLRGSLLVQATTPNVLQFKLQDTDVGELRNKQVELPWHQTIPLSWQPVTELRQLLELPFIVKIEKGMITELIVGGEEPENIVNMKKAIVQRWQMNMNKEVIAEFPSGKFFEDTKQPLYFEAEEQSIGGLCLTGYTVTPILEPQIQLETIKTFDVSVYGDWLWTEQSVPKELKKPRFVITKNVFHDKCKRRPIFQHMSPAPASCRENVTDCFNTQANTTTTVRYLVRGDRKAFEIEAVDASSIHMVYPFQWVAEQLMANTYQKMLLEDSRPITSPFPEPPQPCSLKLISWSVTTRESTTPESQFMAKPTLTDAPAFNMARPIVPLHEILKKIPAQDLKQQVLEVLVALDFSFDQVPDPNVRDMPGMLNALTSLLNVMSLSDMDEIYGQISTIQNRNIDVMKKLFREAIAMTGTNPSIMMHPTVLMTLAEVASKTTEDVHVRDAAIYAMMKFREINPVLVEEVVKPIVFNRNEFYEVRIAATTVLMVLNAPLATYQTLAIYTWVESDQQISNFISSFLEEAANMTDLNVPWLFEIREKARVVYRLTRPMIHSDFYSRNTFVRSQIDLMMATAELFTVVNSSPFDISSFTYRGTTTDTMLQHPDTKPMHARTTTTLESRFGKELFGIDMAVTYKSEDDFSSMYDLFRKMSATSKLGNMFTLLPTMRYNLISLHLNTA</sequence>
<keyword evidence="9" id="KW-1185">Reference proteome</keyword>
<dbReference type="Gene3D" id="2.30.230.10">
    <property type="entry name" value="Lipovitellin, beta-sheet shell regions, chain A"/>
    <property type="match status" value="1"/>
</dbReference>
<dbReference type="OrthoDB" id="160294at2759"/>
<dbReference type="Proteomes" id="UP000440578">
    <property type="component" value="Unassembled WGS sequence"/>
</dbReference>
<dbReference type="AlphaFoldDB" id="A0A6A4VAX1"/>
<evidence type="ECO:0000259" key="7">
    <source>
        <dbReference type="PROSITE" id="PS51211"/>
    </source>
</evidence>
<dbReference type="SUPFAM" id="SSF56968">
    <property type="entry name" value="Lipovitellin-phosvitin complex, beta-sheet shell regions"/>
    <property type="match status" value="1"/>
</dbReference>
<dbReference type="InterPro" id="IPR015819">
    <property type="entry name" value="Lipid_transp_b-sht_shell"/>
</dbReference>
<evidence type="ECO:0000256" key="1">
    <source>
        <dbReference type="ARBA" id="ARBA00022729"/>
    </source>
</evidence>
<feature type="signal peptide" evidence="6">
    <location>
        <begin position="1"/>
        <end position="17"/>
    </location>
</feature>
<evidence type="ECO:0000313" key="8">
    <source>
        <dbReference type="EMBL" id="KAF0293477.1"/>
    </source>
</evidence>
<dbReference type="GO" id="GO:0005319">
    <property type="term" value="F:lipid transporter activity"/>
    <property type="evidence" value="ECO:0007669"/>
    <property type="project" value="InterPro"/>
</dbReference>
<keyword evidence="3" id="KW-1015">Disulfide bond</keyword>
<feature type="domain" description="Vitellogenin" evidence="7">
    <location>
        <begin position="22"/>
        <end position="641"/>
    </location>
</feature>
<dbReference type="InterPro" id="IPR050733">
    <property type="entry name" value="Vitellogenin/Apolipophorin"/>
</dbReference>
<dbReference type="InterPro" id="IPR001747">
    <property type="entry name" value="Vitellogenin_N"/>
</dbReference>
<proteinExistence type="predicted"/>
<evidence type="ECO:0000256" key="4">
    <source>
        <dbReference type="ARBA" id="ARBA00023180"/>
    </source>
</evidence>
<dbReference type="Pfam" id="PF01347">
    <property type="entry name" value="Vitellogenin_N"/>
    <property type="match status" value="2"/>
</dbReference>
<evidence type="ECO:0000256" key="5">
    <source>
        <dbReference type="PROSITE-ProRule" id="PRU00557"/>
    </source>
</evidence>
<comment type="caution">
    <text evidence="5">Lacks conserved residue(s) required for the propagation of feature annotation.</text>
</comment>
<feature type="chain" id="PRO_5025687211" evidence="6">
    <location>
        <begin position="18"/>
        <end position="724"/>
    </location>
</feature>
<evidence type="ECO:0000256" key="3">
    <source>
        <dbReference type="ARBA" id="ARBA00023157"/>
    </source>
</evidence>
<dbReference type="SMART" id="SM00638">
    <property type="entry name" value="LPD_N"/>
    <property type="match status" value="1"/>
</dbReference>
<evidence type="ECO:0000313" key="9">
    <source>
        <dbReference type="Proteomes" id="UP000440578"/>
    </source>
</evidence>
<dbReference type="InterPro" id="IPR011030">
    <property type="entry name" value="Lipovitellin_superhlx_dom"/>
</dbReference>
<protein>
    <submittedName>
        <fullName evidence="8">Vitellogenin-2</fullName>
    </submittedName>
</protein>
<dbReference type="SUPFAM" id="SSF48431">
    <property type="entry name" value="Lipovitellin-phosvitin complex, superhelical domain"/>
    <property type="match status" value="1"/>
</dbReference>
<comment type="caution">
    <text evidence="8">The sequence shown here is derived from an EMBL/GenBank/DDBJ whole genome shotgun (WGS) entry which is preliminary data.</text>
</comment>